<dbReference type="InterPro" id="IPR050789">
    <property type="entry name" value="Diverse_Enzym_Activities"/>
</dbReference>
<dbReference type="Pfam" id="PF00144">
    <property type="entry name" value="Beta-lactamase"/>
    <property type="match status" value="1"/>
</dbReference>
<evidence type="ECO:0000313" key="5">
    <source>
        <dbReference type="Proteomes" id="UP000091956"/>
    </source>
</evidence>
<accession>A0A1B8GKW3</accession>
<dbReference type="SUPFAM" id="SSF56601">
    <property type="entry name" value="beta-lactamase/transpeptidase-like"/>
    <property type="match status" value="1"/>
</dbReference>
<name>A0A1B8GKW3_9PEZI</name>
<dbReference type="AlphaFoldDB" id="A0A1B8GKW3"/>
<evidence type="ECO:0000256" key="1">
    <source>
        <dbReference type="ARBA" id="ARBA00009009"/>
    </source>
</evidence>
<keyword evidence="2" id="KW-0378">Hydrolase</keyword>
<evidence type="ECO:0000313" key="4">
    <source>
        <dbReference type="EMBL" id="OBT96475.1"/>
    </source>
</evidence>
<dbReference type="STRING" id="342668.A0A1B8GKW3"/>
<evidence type="ECO:0000259" key="3">
    <source>
        <dbReference type="Pfam" id="PF00144"/>
    </source>
</evidence>
<sequence length="393" mass="42737">MSFDEVLEKAAQDGTIPGAVVLATNTSGDFNFQKVIGKRSLQAGSDDPLRLDSVFTIASMTKLLTSIALLQLHERGTVGLDQDVSELVPILANQSILTGFTKDGTPILVKREKAITLRLLLTHSSGAGYSFMDPKLQQYAKYTGKTFSESSTIDDIFDWPLLYQPGEGWAYGAGVTWAGKVLEKLTGKSLEDYMQENMFQPLGISRITFFPRANPALEGQMCDMSVRDDATGTLSAAPPGLPFFGDLKDCLGGEGAYADLSDYAKVLRSILLDDGTLLRSETAALIFQPQLPTDAARAGLRKAMEDPSWAVGDFSGPNEYDWGFGGILIAGDNHPVRSRGCLIWSGAANLFWFIDRTARLCGLWGTQVMPPADQKVEPLISLFERHMYALGGK</sequence>
<dbReference type="RefSeq" id="XP_018130208.1">
    <property type="nucleotide sequence ID" value="XM_018275135.2"/>
</dbReference>
<dbReference type="PANTHER" id="PTHR43283">
    <property type="entry name" value="BETA-LACTAMASE-RELATED"/>
    <property type="match status" value="1"/>
</dbReference>
<dbReference type="GeneID" id="28839059"/>
<dbReference type="Proteomes" id="UP000091956">
    <property type="component" value="Unassembled WGS sequence"/>
</dbReference>
<dbReference type="GO" id="GO:0016787">
    <property type="term" value="F:hydrolase activity"/>
    <property type="evidence" value="ECO:0007669"/>
    <property type="project" value="UniProtKB-KW"/>
</dbReference>
<dbReference type="PANTHER" id="PTHR43283:SF17">
    <property type="entry name" value="(LOVD), PUTATIVE (AFU_ORTHOLOGUE AFUA_5G00920)-RELATED"/>
    <property type="match status" value="1"/>
</dbReference>
<comment type="similarity">
    <text evidence="1">Belongs to the class-A beta-lactamase family.</text>
</comment>
<dbReference type="InterPro" id="IPR012338">
    <property type="entry name" value="Beta-lactam/transpept-like"/>
</dbReference>
<dbReference type="OrthoDB" id="428260at2759"/>
<organism evidence="4 5">
    <name type="scientific">Pseudogymnoascus verrucosus</name>
    <dbReference type="NCBI Taxonomy" id="342668"/>
    <lineage>
        <taxon>Eukaryota</taxon>
        <taxon>Fungi</taxon>
        <taxon>Dikarya</taxon>
        <taxon>Ascomycota</taxon>
        <taxon>Pezizomycotina</taxon>
        <taxon>Leotiomycetes</taxon>
        <taxon>Thelebolales</taxon>
        <taxon>Thelebolaceae</taxon>
        <taxon>Pseudogymnoascus</taxon>
    </lineage>
</organism>
<dbReference type="Gene3D" id="3.40.710.10">
    <property type="entry name" value="DD-peptidase/beta-lactamase superfamily"/>
    <property type="match status" value="1"/>
</dbReference>
<feature type="domain" description="Beta-lactamase-related" evidence="3">
    <location>
        <begin position="3"/>
        <end position="371"/>
    </location>
</feature>
<reference evidence="5" key="2">
    <citation type="journal article" date="2018" name="Nat. Commun.">
        <title>Extreme sensitivity to ultraviolet light in the fungal pathogen causing white-nose syndrome of bats.</title>
        <authorList>
            <person name="Palmer J.M."/>
            <person name="Drees K.P."/>
            <person name="Foster J.T."/>
            <person name="Lindner D.L."/>
        </authorList>
    </citation>
    <scope>NUCLEOTIDE SEQUENCE [LARGE SCALE GENOMIC DNA]</scope>
    <source>
        <strain evidence="5">UAMH 10579</strain>
    </source>
</reference>
<reference evidence="4 5" key="1">
    <citation type="submission" date="2016-03" db="EMBL/GenBank/DDBJ databases">
        <title>Comparative genomics of Pseudogymnoascus destructans, the fungus causing white-nose syndrome of bats.</title>
        <authorList>
            <person name="Palmer J.M."/>
            <person name="Drees K.P."/>
            <person name="Foster J.T."/>
            <person name="Lindner D.L."/>
        </authorList>
    </citation>
    <scope>NUCLEOTIDE SEQUENCE [LARGE SCALE GENOMIC DNA]</scope>
    <source>
        <strain evidence="4 5">UAMH 10579</strain>
    </source>
</reference>
<protein>
    <recommendedName>
        <fullName evidence="3">Beta-lactamase-related domain-containing protein</fullName>
    </recommendedName>
</protein>
<proteinExistence type="inferred from homology"/>
<dbReference type="EMBL" id="KV460228">
    <property type="protein sequence ID" value="OBT96475.1"/>
    <property type="molecule type" value="Genomic_DNA"/>
</dbReference>
<evidence type="ECO:0000256" key="2">
    <source>
        <dbReference type="ARBA" id="ARBA00022801"/>
    </source>
</evidence>
<gene>
    <name evidence="4" type="ORF">VE01_05673</name>
</gene>
<keyword evidence="5" id="KW-1185">Reference proteome</keyword>
<dbReference type="InterPro" id="IPR001466">
    <property type="entry name" value="Beta-lactam-related"/>
</dbReference>